<name>A0A5C4MK41_9ACTN</name>
<dbReference type="CDD" id="cd00761">
    <property type="entry name" value="Glyco_tranf_GTA_type"/>
    <property type="match status" value="1"/>
</dbReference>
<dbReference type="InterPro" id="IPR029044">
    <property type="entry name" value="Nucleotide-diphossugar_trans"/>
</dbReference>
<dbReference type="RefSeq" id="WP_139106409.1">
    <property type="nucleotide sequence ID" value="NZ_VDFR01000083.1"/>
</dbReference>
<evidence type="ECO:0000259" key="1">
    <source>
        <dbReference type="Pfam" id="PF00535"/>
    </source>
</evidence>
<dbReference type="PANTHER" id="PTHR43685:SF11">
    <property type="entry name" value="GLYCOSYLTRANSFERASE TAGX-RELATED"/>
    <property type="match status" value="1"/>
</dbReference>
<dbReference type="InterPro" id="IPR001173">
    <property type="entry name" value="Glyco_trans_2-like"/>
</dbReference>
<sequence>MPGSAPSVDVVIATHNRPDMLRRALDAVLEQTYSGDITVIVVFDQSDLDRSLESDSPGRRVVVIPNTRTPGLAGARNSGIVHGTSALVGFCDDDDFWRPTKVAAQVERMTADRAPTCVTGITVNYGDRSNDRIPTAEQMTLDNLVRHRVMAAHPSSVVIERSTLETTVGLVDEEIPGSYGEDFDFILRAAAAGPIAVIEEPLVDVTWGQSLFSRKWGTIVEAIDYVIVKHAAFGHDDRALARLYGRRAFALAAIGRRREALSTAWRTFRLSPREQRTYLAAAVAGRLVSAERLMDIAHRRGHGI</sequence>
<gene>
    <name evidence="2" type="ORF">FHE65_18845</name>
</gene>
<dbReference type="OrthoDB" id="153025at2"/>
<dbReference type="PANTHER" id="PTHR43685">
    <property type="entry name" value="GLYCOSYLTRANSFERASE"/>
    <property type="match status" value="1"/>
</dbReference>
<feature type="domain" description="Glycosyltransferase 2-like" evidence="1">
    <location>
        <begin position="10"/>
        <end position="135"/>
    </location>
</feature>
<dbReference type="Pfam" id="PF00535">
    <property type="entry name" value="Glycos_transf_2"/>
    <property type="match status" value="1"/>
</dbReference>
<dbReference type="EMBL" id="VDFR01000083">
    <property type="protein sequence ID" value="TNC43188.1"/>
    <property type="molecule type" value="Genomic_DNA"/>
</dbReference>
<evidence type="ECO:0000313" key="2">
    <source>
        <dbReference type="EMBL" id="TNC43188.1"/>
    </source>
</evidence>
<dbReference type="InterPro" id="IPR050834">
    <property type="entry name" value="Glycosyltransf_2"/>
</dbReference>
<dbReference type="AlphaFoldDB" id="A0A5C4MK41"/>
<organism evidence="2 3">
    <name type="scientific">Mumia zhuanghuii</name>
    <dbReference type="NCBI Taxonomy" id="2585211"/>
    <lineage>
        <taxon>Bacteria</taxon>
        <taxon>Bacillati</taxon>
        <taxon>Actinomycetota</taxon>
        <taxon>Actinomycetes</taxon>
        <taxon>Propionibacteriales</taxon>
        <taxon>Nocardioidaceae</taxon>
        <taxon>Mumia</taxon>
    </lineage>
</organism>
<accession>A0A5C4MK41</accession>
<dbReference type="SUPFAM" id="SSF53448">
    <property type="entry name" value="Nucleotide-diphospho-sugar transferases"/>
    <property type="match status" value="1"/>
</dbReference>
<protein>
    <submittedName>
        <fullName evidence="2">Glycosyltransferase family 2 protein</fullName>
    </submittedName>
</protein>
<dbReference type="Gene3D" id="3.90.550.10">
    <property type="entry name" value="Spore Coat Polysaccharide Biosynthesis Protein SpsA, Chain A"/>
    <property type="match status" value="1"/>
</dbReference>
<reference evidence="2 3" key="1">
    <citation type="submission" date="2019-05" db="EMBL/GenBank/DDBJ databases">
        <title>Mumia sp. nov., isolated from the intestinal contents of plateau pika (Ochotona curzoniae) in the Qinghai-Tibet plateau of China.</title>
        <authorList>
            <person name="Tian Z."/>
        </authorList>
    </citation>
    <scope>NUCLEOTIDE SEQUENCE [LARGE SCALE GENOMIC DNA]</scope>
    <source>
        <strain evidence="3">527</strain>
    </source>
</reference>
<evidence type="ECO:0000313" key="3">
    <source>
        <dbReference type="Proteomes" id="UP000306740"/>
    </source>
</evidence>
<comment type="caution">
    <text evidence="2">The sequence shown here is derived from an EMBL/GenBank/DDBJ whole genome shotgun (WGS) entry which is preliminary data.</text>
</comment>
<dbReference type="Proteomes" id="UP000306740">
    <property type="component" value="Unassembled WGS sequence"/>
</dbReference>
<dbReference type="GO" id="GO:0016740">
    <property type="term" value="F:transferase activity"/>
    <property type="evidence" value="ECO:0007669"/>
    <property type="project" value="UniProtKB-KW"/>
</dbReference>
<proteinExistence type="predicted"/>
<keyword evidence="2" id="KW-0808">Transferase</keyword>